<evidence type="ECO:0000313" key="5">
    <source>
        <dbReference type="EMBL" id="PYE17324.1"/>
    </source>
</evidence>
<dbReference type="AlphaFoldDB" id="A0A318RVT9"/>
<keyword evidence="3" id="KW-0804">Transcription</keyword>
<dbReference type="PANTHER" id="PTHR46796:SF6">
    <property type="entry name" value="ARAC SUBFAMILY"/>
    <property type="match status" value="1"/>
</dbReference>
<dbReference type="InterPro" id="IPR050204">
    <property type="entry name" value="AraC_XylS_family_regulators"/>
</dbReference>
<keyword evidence="6" id="KW-1185">Reference proteome</keyword>
<dbReference type="InterPro" id="IPR035418">
    <property type="entry name" value="AraC-bd_2"/>
</dbReference>
<evidence type="ECO:0000259" key="4">
    <source>
        <dbReference type="PROSITE" id="PS01124"/>
    </source>
</evidence>
<evidence type="ECO:0000256" key="2">
    <source>
        <dbReference type="ARBA" id="ARBA00023125"/>
    </source>
</evidence>
<evidence type="ECO:0000256" key="3">
    <source>
        <dbReference type="ARBA" id="ARBA00023163"/>
    </source>
</evidence>
<evidence type="ECO:0000256" key="1">
    <source>
        <dbReference type="ARBA" id="ARBA00023015"/>
    </source>
</evidence>
<evidence type="ECO:0000313" key="6">
    <source>
        <dbReference type="Proteomes" id="UP000247591"/>
    </source>
</evidence>
<reference evidence="5 6" key="1">
    <citation type="submission" date="2018-06" db="EMBL/GenBank/DDBJ databases">
        <title>Genomic Encyclopedia of Type Strains, Phase IV (KMG-IV): sequencing the most valuable type-strain genomes for metagenomic binning, comparative biology and taxonomic classification.</title>
        <authorList>
            <person name="Goeker M."/>
        </authorList>
    </citation>
    <scope>NUCLEOTIDE SEQUENCE [LARGE SCALE GENOMIC DNA]</scope>
    <source>
        <strain evidence="5 6">DSM 45521</strain>
    </source>
</reference>
<dbReference type="PROSITE" id="PS01124">
    <property type="entry name" value="HTH_ARAC_FAMILY_2"/>
    <property type="match status" value="1"/>
</dbReference>
<dbReference type="EMBL" id="QJSP01000006">
    <property type="protein sequence ID" value="PYE17324.1"/>
    <property type="molecule type" value="Genomic_DNA"/>
</dbReference>
<dbReference type="Gene3D" id="1.10.10.60">
    <property type="entry name" value="Homeodomain-like"/>
    <property type="match status" value="1"/>
</dbReference>
<proteinExistence type="predicted"/>
<keyword evidence="1" id="KW-0805">Transcription regulation</keyword>
<dbReference type="SMART" id="SM00342">
    <property type="entry name" value="HTH_ARAC"/>
    <property type="match status" value="1"/>
</dbReference>
<dbReference type="OrthoDB" id="9799345at2"/>
<dbReference type="RefSeq" id="WP_146240421.1">
    <property type="nucleotide sequence ID" value="NZ_QJSP01000006.1"/>
</dbReference>
<gene>
    <name evidence="5" type="ORF">DFR67_10627</name>
</gene>
<dbReference type="GO" id="GO:0043565">
    <property type="term" value="F:sequence-specific DNA binding"/>
    <property type="evidence" value="ECO:0007669"/>
    <property type="project" value="InterPro"/>
</dbReference>
<name>A0A318RVT9_WILLI</name>
<dbReference type="PANTHER" id="PTHR46796">
    <property type="entry name" value="HTH-TYPE TRANSCRIPTIONAL ACTIVATOR RHAS-RELATED"/>
    <property type="match status" value="1"/>
</dbReference>
<dbReference type="Pfam" id="PF12833">
    <property type="entry name" value="HTH_18"/>
    <property type="match status" value="1"/>
</dbReference>
<keyword evidence="2 5" id="KW-0238">DNA-binding</keyword>
<dbReference type="Proteomes" id="UP000247591">
    <property type="component" value="Unassembled WGS sequence"/>
</dbReference>
<organism evidence="5 6">
    <name type="scientific">Williamsia limnetica</name>
    <dbReference type="NCBI Taxonomy" id="882452"/>
    <lineage>
        <taxon>Bacteria</taxon>
        <taxon>Bacillati</taxon>
        <taxon>Actinomycetota</taxon>
        <taxon>Actinomycetes</taxon>
        <taxon>Mycobacteriales</taxon>
        <taxon>Nocardiaceae</taxon>
        <taxon>Williamsia</taxon>
    </lineage>
</organism>
<dbReference type="Pfam" id="PF14525">
    <property type="entry name" value="AraC_binding_2"/>
    <property type="match status" value="1"/>
</dbReference>
<feature type="domain" description="HTH araC/xylS-type" evidence="4">
    <location>
        <begin position="211"/>
        <end position="310"/>
    </location>
</feature>
<accession>A0A318RVT9</accession>
<sequence>MAVVFDSSTYVHADRIDAARTTFDELSAPATVEFGTHRAMAAVMESWNFGQVNMFRAEMTATRLTRTRRNINQGPAGVLALAFHEYGTGQFEQHGQQRFVHPGDLMIVDLDSPYVLDWPTRGRSRAIHVPYDLIGFSHEDFAHVARHLESNPLYDIVRRHIIELDINRDHEISGNSSHELGEATVSLTRALVTAGLTEQPQAQDSRVALIPRIQADIRARLHDPGLTERSLADRFGFTTHELKKRTCDHGFDIDQWIIAERLTEVRAELLESRRPPDARIARRWGFADQQHLEHAFASTYGMSIQQWWEIRDED</sequence>
<protein>
    <submittedName>
        <fullName evidence="5">AraC-like DNA-binding protein</fullName>
    </submittedName>
</protein>
<comment type="caution">
    <text evidence="5">The sequence shown here is derived from an EMBL/GenBank/DDBJ whole genome shotgun (WGS) entry which is preliminary data.</text>
</comment>
<dbReference type="GO" id="GO:0003700">
    <property type="term" value="F:DNA-binding transcription factor activity"/>
    <property type="evidence" value="ECO:0007669"/>
    <property type="project" value="InterPro"/>
</dbReference>
<dbReference type="InterPro" id="IPR018060">
    <property type="entry name" value="HTH_AraC"/>
</dbReference>